<organism evidence="1 2">
    <name type="scientific">Vandammella animalimorsus</name>
    <dbReference type="NCBI Taxonomy" id="2029117"/>
    <lineage>
        <taxon>Bacteria</taxon>
        <taxon>Pseudomonadati</taxon>
        <taxon>Pseudomonadota</taxon>
        <taxon>Betaproteobacteria</taxon>
        <taxon>Burkholderiales</taxon>
        <taxon>Comamonadaceae</taxon>
        <taxon>Vandammella</taxon>
    </lineage>
</organism>
<proteinExistence type="predicted"/>
<gene>
    <name evidence="1" type="ORF">CK623_00425</name>
</gene>
<evidence type="ECO:0000313" key="1">
    <source>
        <dbReference type="EMBL" id="PAT41445.1"/>
    </source>
</evidence>
<sequence length="102" mass="11344">MTSSLEPALQCLGQMQQRLQQLRQQPQQAGDFSQWALAQSDLLGALPAQFGAVLRDLLNRLEASAMFAEDSCSFSQGELYQSLQLWLDKAGERLQAHHRAGL</sequence>
<dbReference type="RefSeq" id="WP_095555905.1">
    <property type="nucleotide sequence ID" value="NZ_NSJD01000001.1"/>
</dbReference>
<dbReference type="EMBL" id="NSJD01000001">
    <property type="protein sequence ID" value="PAT41445.1"/>
    <property type="molecule type" value="Genomic_DNA"/>
</dbReference>
<comment type="caution">
    <text evidence="1">The sequence shown here is derived from an EMBL/GenBank/DDBJ whole genome shotgun (WGS) entry which is preliminary data.</text>
</comment>
<dbReference type="AlphaFoldDB" id="A0A2A2AS78"/>
<protein>
    <submittedName>
        <fullName evidence="1">Uncharacterized protein</fullName>
    </submittedName>
</protein>
<reference evidence="1 2" key="1">
    <citation type="submission" date="2017-08" db="EMBL/GenBank/DDBJ databases">
        <title>WGS of Clinical strains of the CDC Group NO-1 linked to zoonotic infections in humans.</title>
        <authorList>
            <person name="Bernier A.-M."/>
            <person name="Bernard K."/>
        </authorList>
    </citation>
    <scope>NUCLEOTIDE SEQUENCE [LARGE SCALE GENOMIC DNA]</scope>
    <source>
        <strain evidence="1 2">NML79-0751</strain>
    </source>
</reference>
<evidence type="ECO:0000313" key="2">
    <source>
        <dbReference type="Proteomes" id="UP000218644"/>
    </source>
</evidence>
<name>A0A2A2AS78_9BURK</name>
<dbReference type="Proteomes" id="UP000218644">
    <property type="component" value="Unassembled WGS sequence"/>
</dbReference>
<accession>A0A2A2AS78</accession>